<sequence length="181" mass="20091">MKAEELEKEYSSTKQSNIGSTVPGKGELLCEHKGSGKPPFAHGLCEICYGEFIKLSGGLEGGSEPQLSSVQKETEWQKQLLRKMLIQIKFRIEQPRCVWNESSKLAEPKSIGASDKQASIDEGAPSDLHGADDENANAGDESESLSDIDDVEVDGYLHNEKEKQFKKIIWEAMNKEYLEVS</sequence>
<evidence type="ECO:0000313" key="4">
    <source>
        <dbReference type="Proteomes" id="UP000288805"/>
    </source>
</evidence>
<accession>A0A438HZR8</accession>
<dbReference type="Pfam" id="PF07741">
    <property type="entry name" value="BRF1"/>
    <property type="match status" value="1"/>
</dbReference>
<dbReference type="EMBL" id="QGNW01000160">
    <property type="protein sequence ID" value="RVW89880.1"/>
    <property type="molecule type" value="Genomic_DNA"/>
</dbReference>
<dbReference type="Gene3D" id="1.20.5.650">
    <property type="entry name" value="Single helix bin"/>
    <property type="match status" value="1"/>
</dbReference>
<comment type="caution">
    <text evidence="3">The sequence shown here is derived from an EMBL/GenBank/DDBJ whole genome shotgun (WGS) entry which is preliminary data.</text>
</comment>
<evidence type="ECO:0000256" key="1">
    <source>
        <dbReference type="SAM" id="MobiDB-lite"/>
    </source>
</evidence>
<feature type="compositionally biased region" description="Acidic residues" evidence="1">
    <location>
        <begin position="140"/>
        <end position="149"/>
    </location>
</feature>
<proteinExistence type="predicted"/>
<organism evidence="3 4">
    <name type="scientific">Vitis vinifera</name>
    <name type="common">Grape</name>
    <dbReference type="NCBI Taxonomy" id="29760"/>
    <lineage>
        <taxon>Eukaryota</taxon>
        <taxon>Viridiplantae</taxon>
        <taxon>Streptophyta</taxon>
        <taxon>Embryophyta</taxon>
        <taxon>Tracheophyta</taxon>
        <taxon>Spermatophyta</taxon>
        <taxon>Magnoliopsida</taxon>
        <taxon>eudicotyledons</taxon>
        <taxon>Gunneridae</taxon>
        <taxon>Pentapetalae</taxon>
        <taxon>rosids</taxon>
        <taxon>Vitales</taxon>
        <taxon>Vitaceae</taxon>
        <taxon>Viteae</taxon>
        <taxon>Vitis</taxon>
    </lineage>
</organism>
<dbReference type="AlphaFoldDB" id="A0A438HZR8"/>
<dbReference type="Proteomes" id="UP000288805">
    <property type="component" value="Unassembled WGS sequence"/>
</dbReference>
<evidence type="ECO:0000259" key="2">
    <source>
        <dbReference type="Pfam" id="PF07741"/>
    </source>
</evidence>
<name>A0A438HZR8_VITVI</name>
<feature type="region of interest" description="Disordered" evidence="1">
    <location>
        <begin position="105"/>
        <end position="149"/>
    </location>
</feature>
<protein>
    <recommendedName>
        <fullName evidence="2">Brf1 TBP-binding domain-containing protein</fullName>
    </recommendedName>
</protein>
<dbReference type="InterPro" id="IPR011665">
    <property type="entry name" value="BRF1_TBP-bd_dom"/>
</dbReference>
<gene>
    <name evidence="3" type="ORF">CK203_034399</name>
</gene>
<feature type="domain" description="Brf1 TBP-binding" evidence="2">
    <location>
        <begin position="146"/>
        <end position="179"/>
    </location>
</feature>
<feature type="compositionally biased region" description="Basic and acidic residues" evidence="1">
    <location>
        <begin position="1"/>
        <end position="11"/>
    </location>
</feature>
<feature type="region of interest" description="Disordered" evidence="1">
    <location>
        <begin position="1"/>
        <end position="21"/>
    </location>
</feature>
<evidence type="ECO:0000313" key="3">
    <source>
        <dbReference type="EMBL" id="RVW89880.1"/>
    </source>
</evidence>
<reference evidence="3 4" key="1">
    <citation type="journal article" date="2018" name="PLoS Genet.">
        <title>Population sequencing reveals clonal diversity and ancestral inbreeding in the grapevine cultivar Chardonnay.</title>
        <authorList>
            <person name="Roach M.J."/>
            <person name="Johnson D.L."/>
            <person name="Bohlmann J."/>
            <person name="van Vuuren H.J."/>
            <person name="Jones S.J."/>
            <person name="Pretorius I.S."/>
            <person name="Schmidt S.A."/>
            <person name="Borneman A.R."/>
        </authorList>
    </citation>
    <scope>NUCLEOTIDE SEQUENCE [LARGE SCALE GENOMIC DNA]</scope>
    <source>
        <strain evidence="4">cv. Chardonnay</strain>
        <tissue evidence="3">Leaf</tissue>
    </source>
</reference>